<gene>
    <name evidence="2" type="primary">pol</name>
    <name evidence="2" type="ORF">CR513_23896</name>
</gene>
<feature type="domain" description="Reverse transcriptase/retrotransposon-derived protein RNase H-like" evidence="1">
    <location>
        <begin position="2"/>
        <end position="55"/>
    </location>
</feature>
<evidence type="ECO:0000259" key="1">
    <source>
        <dbReference type="Pfam" id="PF17919"/>
    </source>
</evidence>
<organism evidence="2 3">
    <name type="scientific">Mucuna pruriens</name>
    <name type="common">Velvet bean</name>
    <name type="synonym">Dolichos pruriens</name>
    <dbReference type="NCBI Taxonomy" id="157652"/>
    <lineage>
        <taxon>Eukaryota</taxon>
        <taxon>Viridiplantae</taxon>
        <taxon>Streptophyta</taxon>
        <taxon>Embryophyta</taxon>
        <taxon>Tracheophyta</taxon>
        <taxon>Spermatophyta</taxon>
        <taxon>Magnoliopsida</taxon>
        <taxon>eudicotyledons</taxon>
        <taxon>Gunneridae</taxon>
        <taxon>Pentapetalae</taxon>
        <taxon>rosids</taxon>
        <taxon>fabids</taxon>
        <taxon>Fabales</taxon>
        <taxon>Fabaceae</taxon>
        <taxon>Papilionoideae</taxon>
        <taxon>50 kb inversion clade</taxon>
        <taxon>NPAAA clade</taxon>
        <taxon>indigoferoid/millettioid clade</taxon>
        <taxon>Phaseoleae</taxon>
        <taxon>Mucuna</taxon>
    </lineage>
</organism>
<reference evidence="2" key="1">
    <citation type="submission" date="2018-05" db="EMBL/GenBank/DDBJ databases">
        <title>Draft genome of Mucuna pruriens seed.</title>
        <authorList>
            <person name="Nnadi N.E."/>
            <person name="Vos R."/>
            <person name="Hasami M.H."/>
            <person name="Devisetty U.K."/>
            <person name="Aguiy J.C."/>
        </authorList>
    </citation>
    <scope>NUCLEOTIDE SEQUENCE [LARGE SCALE GENOMIC DNA]</scope>
    <source>
        <strain evidence="2">JCA_2017</strain>
    </source>
</reference>
<protein>
    <submittedName>
        <fullName evidence="2">Retrovirus-related Pol polyprotein from transposon 17.6</fullName>
    </submittedName>
</protein>
<evidence type="ECO:0000313" key="2">
    <source>
        <dbReference type="EMBL" id="RDX93807.1"/>
    </source>
</evidence>
<dbReference type="EMBL" id="QJKJ01004526">
    <property type="protein sequence ID" value="RDX93807.1"/>
    <property type="molecule type" value="Genomic_DNA"/>
</dbReference>
<feature type="non-terminal residue" evidence="2">
    <location>
        <position position="1"/>
    </location>
</feature>
<sequence length="84" mass="9507">MLHFKIFTNHFELECDALNVGVGEVLLQEGHPIAFFSGKLKGVQLNYSTYDNELYLSFGPYMFGKIICYPMNLSSIMTKSCLST</sequence>
<accession>A0A371GTD2</accession>
<dbReference type="Pfam" id="PF17919">
    <property type="entry name" value="RT_RNaseH_2"/>
    <property type="match status" value="1"/>
</dbReference>
<dbReference type="InterPro" id="IPR043502">
    <property type="entry name" value="DNA/RNA_pol_sf"/>
</dbReference>
<dbReference type="PANTHER" id="PTHR35046">
    <property type="entry name" value="ZINC KNUCKLE (CCHC-TYPE) FAMILY PROTEIN"/>
    <property type="match status" value="1"/>
</dbReference>
<comment type="caution">
    <text evidence="2">The sequence shown here is derived from an EMBL/GenBank/DDBJ whole genome shotgun (WGS) entry which is preliminary data.</text>
</comment>
<proteinExistence type="predicted"/>
<dbReference type="PANTHER" id="PTHR35046:SF9">
    <property type="entry name" value="RNA-DIRECTED DNA POLYMERASE"/>
    <property type="match status" value="1"/>
</dbReference>
<dbReference type="InterPro" id="IPR041577">
    <property type="entry name" value="RT_RNaseH_2"/>
</dbReference>
<dbReference type="AlphaFoldDB" id="A0A371GTD2"/>
<dbReference type="Proteomes" id="UP000257109">
    <property type="component" value="Unassembled WGS sequence"/>
</dbReference>
<keyword evidence="3" id="KW-1185">Reference proteome</keyword>
<name>A0A371GTD2_MUCPR</name>
<dbReference type="OrthoDB" id="1909920at2759"/>
<dbReference type="SUPFAM" id="SSF56672">
    <property type="entry name" value="DNA/RNA polymerases"/>
    <property type="match status" value="1"/>
</dbReference>
<evidence type="ECO:0000313" key="3">
    <source>
        <dbReference type="Proteomes" id="UP000257109"/>
    </source>
</evidence>